<dbReference type="AlphaFoldDB" id="A0A6B1YL52"/>
<evidence type="ECO:0000256" key="1">
    <source>
        <dbReference type="SAM" id="Phobius"/>
    </source>
</evidence>
<proteinExistence type="predicted"/>
<reference evidence="2" key="1">
    <citation type="submission" date="2020-01" db="EMBL/GenBank/DDBJ databases">
        <title>Bacteria Cultured from War Wounds Associated with the Conflict in Eastern Ukraine.</title>
        <authorList>
            <person name="Snesrud E."/>
            <person name="Galac M.R."/>
            <person name="Mc Gann P."/>
            <person name="Valentine K."/>
            <person name="Viacheslav K."/>
        </authorList>
    </citation>
    <scope>NUCLEOTIDE SEQUENCE</scope>
    <source>
        <strain evidence="2">VNMU148</strain>
    </source>
</reference>
<accession>A0A6B1YL52</accession>
<evidence type="ECO:0000313" key="3">
    <source>
        <dbReference type="Proteomes" id="UP000644192"/>
    </source>
</evidence>
<dbReference type="Proteomes" id="UP000644192">
    <property type="component" value="Unassembled WGS sequence"/>
</dbReference>
<feature type="transmembrane region" description="Helical" evidence="1">
    <location>
        <begin position="43"/>
        <end position="67"/>
    </location>
</feature>
<evidence type="ECO:0000313" key="2">
    <source>
        <dbReference type="EMBL" id="MZZ17600.1"/>
    </source>
</evidence>
<protein>
    <submittedName>
        <fullName evidence="2">ABC transporter permease</fullName>
    </submittedName>
</protein>
<dbReference type="EMBL" id="WXZT01000055">
    <property type="protein sequence ID" value="MZZ17600.1"/>
    <property type="molecule type" value="Genomic_DNA"/>
</dbReference>
<keyword evidence="1" id="KW-0812">Transmembrane</keyword>
<dbReference type="GO" id="GO:0140359">
    <property type="term" value="F:ABC-type transporter activity"/>
    <property type="evidence" value="ECO:0007669"/>
    <property type="project" value="InterPro"/>
</dbReference>
<feature type="transmembrane region" description="Helical" evidence="1">
    <location>
        <begin position="159"/>
        <end position="177"/>
    </location>
</feature>
<feature type="transmembrane region" description="Helical" evidence="1">
    <location>
        <begin position="88"/>
        <end position="115"/>
    </location>
</feature>
<organism evidence="2 3">
    <name type="scientific">Pseudomonas aeruginosa</name>
    <dbReference type="NCBI Taxonomy" id="287"/>
    <lineage>
        <taxon>Bacteria</taxon>
        <taxon>Pseudomonadati</taxon>
        <taxon>Pseudomonadota</taxon>
        <taxon>Gammaproteobacteria</taxon>
        <taxon>Pseudomonadales</taxon>
        <taxon>Pseudomonadaceae</taxon>
        <taxon>Pseudomonas</taxon>
    </lineage>
</organism>
<dbReference type="GO" id="GO:0005886">
    <property type="term" value="C:plasma membrane"/>
    <property type="evidence" value="ECO:0007669"/>
    <property type="project" value="UniProtKB-SubCell"/>
</dbReference>
<feature type="transmembrane region" description="Helical" evidence="1">
    <location>
        <begin position="205"/>
        <end position="227"/>
    </location>
</feature>
<gene>
    <name evidence="2" type="ORF">GUL26_35670</name>
</gene>
<keyword evidence="1" id="KW-0472">Membrane</keyword>
<feature type="transmembrane region" description="Helical" evidence="1">
    <location>
        <begin position="393"/>
        <end position="411"/>
    </location>
</feature>
<keyword evidence="1" id="KW-1133">Transmembrane helix</keyword>
<feature type="transmembrane region" description="Helical" evidence="1">
    <location>
        <begin position="135"/>
        <end position="152"/>
    </location>
</feature>
<sequence>MLLLLAPLAGYGFVEAVRLFGEASRTALQFPEMARGMTPLDGILVPTLGAFYLGTTLLFPFVAIRALGQDKESGALKLALQWPLSPAALVAVKLAAVGAAWSLALAVPLSALVFWQVTGGHLAPAETANLFLGHALYALAVAGIAFFAAALAESAATAAIVTLAFTLGFWVLDFAAATGPEWLKALGEISPTQALKQFERGLLPAAHGLSLAGLGLGLAALAALILPPGLSRSARFKRGAAGAAVLVLLLAATSMLNLSLDVSEDRRNSFNPADEAALARMDRGLAISLYLAPEDSRAQEYQRNVLAKLKRLVPGLTVRWMETGKAGVFGAAGDEGYGRIIYEYAGRNATSRSNSPREILPLLHELAGVQVTPVETPPYPGHPLVADARPAELWFYALLPALILLTFWRHARARRLPIHLRSIQGESS</sequence>
<comment type="caution">
    <text evidence="2">The sequence shown here is derived from an EMBL/GenBank/DDBJ whole genome shotgun (WGS) entry which is preliminary data.</text>
</comment>
<feature type="transmembrane region" description="Helical" evidence="1">
    <location>
        <begin position="239"/>
        <end position="260"/>
    </location>
</feature>
<name>A0A6B1YL52_PSEAI</name>